<comment type="caution">
    <text evidence="1">The sequence shown here is derived from an EMBL/GenBank/DDBJ whole genome shotgun (WGS) entry which is preliminary data.</text>
</comment>
<organism evidence="1 2">
    <name type="scientific">Roseofilum acuticapitatum BLCC-M154</name>
    <dbReference type="NCBI Taxonomy" id="3022444"/>
    <lineage>
        <taxon>Bacteria</taxon>
        <taxon>Bacillati</taxon>
        <taxon>Cyanobacteriota</taxon>
        <taxon>Cyanophyceae</taxon>
        <taxon>Desertifilales</taxon>
        <taxon>Desertifilaceae</taxon>
        <taxon>Roseofilum</taxon>
        <taxon>Roseofilum acuticapitatum</taxon>
    </lineage>
</organism>
<proteinExistence type="predicted"/>
<dbReference type="EMBL" id="JAQOSP010000065">
    <property type="protein sequence ID" value="MDJ1169684.1"/>
    <property type="molecule type" value="Genomic_DNA"/>
</dbReference>
<sequence length="50" mass="6034">MNKPEYFQDERFNDLCRLAIALAEYFYFEDRDAEDLKSAILTTMHIRLES</sequence>
<dbReference type="Proteomes" id="UP001235303">
    <property type="component" value="Unassembled WGS sequence"/>
</dbReference>
<evidence type="ECO:0000313" key="2">
    <source>
        <dbReference type="Proteomes" id="UP001235303"/>
    </source>
</evidence>
<accession>A0ABT7ATD0</accession>
<protein>
    <submittedName>
        <fullName evidence="1">Uncharacterized protein</fullName>
    </submittedName>
</protein>
<name>A0ABT7ATD0_9CYAN</name>
<evidence type="ECO:0000313" key="1">
    <source>
        <dbReference type="EMBL" id="MDJ1169684.1"/>
    </source>
</evidence>
<reference evidence="1 2" key="1">
    <citation type="submission" date="2023-01" db="EMBL/GenBank/DDBJ databases">
        <title>Novel diversity within Roseofilum (Cyanobacteria; Desertifilaceae) from marine benthic mats with descriptions of four novel species.</title>
        <authorList>
            <person name="Wang Y."/>
            <person name="Berthold D.E."/>
            <person name="Hu J."/>
            <person name="Lefler F.W."/>
            <person name="Laughinghouse H.D. IV."/>
        </authorList>
    </citation>
    <scope>NUCLEOTIDE SEQUENCE [LARGE SCALE GENOMIC DNA]</scope>
    <source>
        <strain evidence="1 2">BLCC-M154</strain>
    </source>
</reference>
<dbReference type="RefSeq" id="WP_283753441.1">
    <property type="nucleotide sequence ID" value="NZ_JAQOSP010000065.1"/>
</dbReference>
<gene>
    <name evidence="1" type="ORF">PMG71_09620</name>
</gene>
<keyword evidence="2" id="KW-1185">Reference proteome</keyword>